<reference evidence="1 2" key="1">
    <citation type="submission" date="2018-12" db="EMBL/GenBank/DDBJ databases">
        <authorList>
            <person name="Schwell I.Y."/>
            <person name="Nasser A.S."/>
            <person name="Makara A.R."/>
            <person name="Candra L.M."/>
            <person name="Okorie E.C."/>
            <person name="Grossman C.A."/>
            <person name="Agarwal Y.D."/>
            <person name="Houseworth C.D."/>
            <person name="Aull H.G."/>
            <person name="Bortz R.L."/>
            <person name="Warner M.H."/>
            <person name="Garlena R.A."/>
            <person name="Russell D.A."/>
            <person name="Pope W.H."/>
            <person name="Jacobs-Sera D."/>
            <person name="Hatfull G.F."/>
        </authorList>
    </citation>
    <scope>NUCLEOTIDE SEQUENCE [LARGE SCALE GENOMIC DNA]</scope>
</reference>
<organism evidence="1 2">
    <name type="scientific">Gordonia phage Kenna</name>
    <dbReference type="NCBI Taxonomy" id="2499025"/>
    <lineage>
        <taxon>Viruses</taxon>
        <taxon>Duplodnaviria</taxon>
        <taxon>Heunggongvirae</taxon>
        <taxon>Uroviricota</taxon>
        <taxon>Caudoviricetes</taxon>
        <taxon>Langleyhallvirinae</taxon>
        <taxon>Getalongvirus</taxon>
        <taxon>Getalongvirus kenna</taxon>
    </lineage>
</organism>
<keyword evidence="2" id="KW-1185">Reference proteome</keyword>
<dbReference type="EMBL" id="MK279906">
    <property type="protein sequence ID" value="AZS12353.1"/>
    <property type="molecule type" value="Genomic_DNA"/>
</dbReference>
<dbReference type="Proteomes" id="UP000287034">
    <property type="component" value="Segment"/>
</dbReference>
<dbReference type="GeneID" id="55010037"/>
<sequence length="125" mass="13811">MSIADEARTLLAHWDEYGITSTDADEIVPDLVKGLLAELLAEHDQLQRWKDEALPVIAGLQELGRALEVPLGRSSTGPEGAVKAQALRAERDAALATIRQVREWAAGERECYYTLEVRRILGDES</sequence>
<dbReference type="RefSeq" id="YP_009818693.1">
    <property type="nucleotide sequence ID" value="NC_048141.1"/>
</dbReference>
<dbReference type="KEGG" id="vg:55010037"/>
<gene>
    <name evidence="1" type="primary">77</name>
    <name evidence="1" type="ORF">SEA_KENNA_77</name>
</gene>
<evidence type="ECO:0000313" key="2">
    <source>
        <dbReference type="Proteomes" id="UP000287034"/>
    </source>
</evidence>
<proteinExistence type="predicted"/>
<accession>A0A3S9UPY8</accession>
<name>A0A3S9UPY8_9CAUD</name>
<protein>
    <submittedName>
        <fullName evidence="1">Uncharacterized protein</fullName>
    </submittedName>
</protein>
<evidence type="ECO:0000313" key="1">
    <source>
        <dbReference type="EMBL" id="AZS12353.1"/>
    </source>
</evidence>